<dbReference type="InterPro" id="IPR000711">
    <property type="entry name" value="ATPase_OSCP/dsu"/>
</dbReference>
<sequence length="297" mass="31311">MQGGEAIFAAPVTVSDVPRHKKECRYMYAASSREALEGARVELEAALRGVDADAEIAIGTELLSVAETVADNRALRAALADSSAAPGSRAAVAESVLAGKVHEITRATVASAAARSWSKDSDLSAALQSLGREAMLQSAKRQDKLDKVEAELFRLGTIIKDSPELELALSDRSRSGQDRAELLTRLITGKVEPVTERLAVQAVVVDQLAPGDAIDQLSALAAATNGRKVAYVASAGELSAAQRTELAEKLSRIFDAPVTLHVEIDPELLGGVVVRVGDERIDGSIAGKLAALRRSLR</sequence>
<keyword evidence="10" id="KW-1185">Reference proteome</keyword>
<dbReference type="AlphaFoldDB" id="L7L7A8"/>
<keyword evidence="3 8" id="KW-0375">Hydrogen ion transport</keyword>
<dbReference type="STRING" id="1121927.GOHSU_13_00410"/>
<evidence type="ECO:0000313" key="9">
    <source>
        <dbReference type="EMBL" id="GAC56819.1"/>
    </source>
</evidence>
<keyword evidence="4 8" id="KW-0406">Ion transport</keyword>
<keyword evidence="5 8" id="KW-0472">Membrane</keyword>
<evidence type="ECO:0000256" key="6">
    <source>
        <dbReference type="ARBA" id="ARBA00023196"/>
    </source>
</evidence>
<keyword evidence="7 8" id="KW-0066">ATP synthesis</keyword>
<comment type="function">
    <text evidence="8">This protein is part of the stalk that links CF(0) to CF(1). It either transmits conformational changes from CF(0) to CF(1) or is implicated in proton conduction.</text>
</comment>
<dbReference type="Pfam" id="PF00213">
    <property type="entry name" value="OSCP"/>
    <property type="match status" value="1"/>
</dbReference>
<dbReference type="HAMAP" id="MF_01416">
    <property type="entry name" value="ATP_synth_delta_bact"/>
    <property type="match status" value="1"/>
</dbReference>
<dbReference type="InterPro" id="IPR020781">
    <property type="entry name" value="ATPase_OSCP/d_CS"/>
</dbReference>
<comment type="caution">
    <text evidence="9">The sequence shown here is derived from an EMBL/GenBank/DDBJ whole genome shotgun (WGS) entry which is preliminary data.</text>
</comment>
<protein>
    <recommendedName>
        <fullName evidence="8">ATP synthase subunit delta</fullName>
    </recommendedName>
    <alternativeName>
        <fullName evidence="8">ATP synthase F(1) sector subunit delta</fullName>
    </alternativeName>
    <alternativeName>
        <fullName evidence="8">F-type ATPase subunit delta</fullName>
        <shortName evidence="8">F-ATPase subunit delta</shortName>
    </alternativeName>
</protein>
<dbReference type="NCBIfam" id="NF009967">
    <property type="entry name" value="PRK13430.1"/>
    <property type="match status" value="1"/>
</dbReference>
<reference evidence="9 10" key="1">
    <citation type="submission" date="2012-12" db="EMBL/GenBank/DDBJ databases">
        <title>Whole genome shotgun sequence of Gordonia hirsuta NBRC 16056.</title>
        <authorList>
            <person name="Isaki-Nakamura S."/>
            <person name="Hosoyama A."/>
            <person name="Tsuchikane K."/>
            <person name="Katsumata H."/>
            <person name="Baba S."/>
            <person name="Yamazaki S."/>
            <person name="Fujita N."/>
        </authorList>
    </citation>
    <scope>NUCLEOTIDE SEQUENCE [LARGE SCALE GENOMIC DNA]</scope>
    <source>
        <strain evidence="9 10">NBRC 16056</strain>
    </source>
</reference>
<dbReference type="GO" id="GO:0005886">
    <property type="term" value="C:plasma membrane"/>
    <property type="evidence" value="ECO:0007669"/>
    <property type="project" value="UniProtKB-SubCell"/>
</dbReference>
<name>L7L7A8_9ACTN</name>
<keyword evidence="2 8" id="KW-0813">Transport</keyword>
<organism evidence="9 10">
    <name type="scientific">Gordonia hirsuta DSM 44140 = NBRC 16056</name>
    <dbReference type="NCBI Taxonomy" id="1121927"/>
    <lineage>
        <taxon>Bacteria</taxon>
        <taxon>Bacillati</taxon>
        <taxon>Actinomycetota</taxon>
        <taxon>Actinomycetes</taxon>
        <taxon>Mycobacteriales</taxon>
        <taxon>Gordoniaceae</taxon>
        <taxon>Gordonia</taxon>
    </lineage>
</organism>
<comment type="subcellular location">
    <subcellularLocation>
        <location evidence="8">Cell membrane</location>
        <topology evidence="8">Peripheral membrane protein</topology>
    </subcellularLocation>
    <subcellularLocation>
        <location evidence="1">Membrane</location>
    </subcellularLocation>
</comment>
<dbReference type="EMBL" id="BANT01000013">
    <property type="protein sequence ID" value="GAC56819.1"/>
    <property type="molecule type" value="Genomic_DNA"/>
</dbReference>
<comment type="function">
    <text evidence="8">F(1)F(0) ATP synthase produces ATP from ADP in the presence of a proton or sodium gradient. F-type ATPases consist of two structural domains, F(1) containing the extramembraneous catalytic core and F(0) containing the membrane proton channel, linked together by a central stalk and a peripheral stalk. During catalysis, ATP synthesis in the catalytic domain of F(1) is coupled via a rotary mechanism of the central stalk subunits to proton translocation.</text>
</comment>
<dbReference type="GO" id="GO:0045259">
    <property type="term" value="C:proton-transporting ATP synthase complex"/>
    <property type="evidence" value="ECO:0007669"/>
    <property type="project" value="UniProtKB-KW"/>
</dbReference>
<dbReference type="InterPro" id="IPR026015">
    <property type="entry name" value="ATP_synth_OSCP/delta_N_sf"/>
</dbReference>
<comment type="similarity">
    <text evidence="8">Belongs to the ATPase delta chain family.</text>
</comment>
<accession>L7L7A8</accession>
<evidence type="ECO:0000256" key="2">
    <source>
        <dbReference type="ARBA" id="ARBA00022448"/>
    </source>
</evidence>
<dbReference type="NCBIfam" id="TIGR01145">
    <property type="entry name" value="ATP_synt_delta"/>
    <property type="match status" value="1"/>
</dbReference>
<evidence type="ECO:0000256" key="3">
    <source>
        <dbReference type="ARBA" id="ARBA00022781"/>
    </source>
</evidence>
<evidence type="ECO:0000256" key="4">
    <source>
        <dbReference type="ARBA" id="ARBA00023065"/>
    </source>
</evidence>
<proteinExistence type="inferred from homology"/>
<evidence type="ECO:0000256" key="5">
    <source>
        <dbReference type="ARBA" id="ARBA00023136"/>
    </source>
</evidence>
<evidence type="ECO:0000256" key="8">
    <source>
        <dbReference type="HAMAP-Rule" id="MF_01416"/>
    </source>
</evidence>
<evidence type="ECO:0000313" key="10">
    <source>
        <dbReference type="Proteomes" id="UP000053405"/>
    </source>
</evidence>
<keyword evidence="8" id="KW-1003">Cell membrane</keyword>
<dbReference type="GO" id="GO:0046933">
    <property type="term" value="F:proton-transporting ATP synthase activity, rotational mechanism"/>
    <property type="evidence" value="ECO:0007669"/>
    <property type="project" value="UniProtKB-UniRule"/>
</dbReference>
<dbReference type="eggNOG" id="COG0712">
    <property type="taxonomic scope" value="Bacteria"/>
</dbReference>
<dbReference type="PRINTS" id="PR00125">
    <property type="entry name" value="ATPASEDELTA"/>
</dbReference>
<gene>
    <name evidence="8 9" type="primary">atpH</name>
    <name evidence="9" type="ORF">GOHSU_13_00410</name>
</gene>
<keyword evidence="6 8" id="KW-0139">CF(1)</keyword>
<dbReference type="Gene3D" id="1.10.520.20">
    <property type="entry name" value="N-terminal domain of the delta subunit of the F1F0-ATP synthase"/>
    <property type="match status" value="1"/>
</dbReference>
<evidence type="ECO:0000256" key="7">
    <source>
        <dbReference type="ARBA" id="ARBA00023310"/>
    </source>
</evidence>
<dbReference type="PANTHER" id="PTHR11910">
    <property type="entry name" value="ATP SYNTHASE DELTA CHAIN"/>
    <property type="match status" value="1"/>
</dbReference>
<dbReference type="Proteomes" id="UP000053405">
    <property type="component" value="Unassembled WGS sequence"/>
</dbReference>
<dbReference type="PROSITE" id="PS00389">
    <property type="entry name" value="ATPASE_DELTA"/>
    <property type="match status" value="1"/>
</dbReference>
<evidence type="ECO:0000256" key="1">
    <source>
        <dbReference type="ARBA" id="ARBA00004370"/>
    </source>
</evidence>